<dbReference type="GO" id="GO:0006565">
    <property type="term" value="P:L-serine catabolic process"/>
    <property type="evidence" value="ECO:0007669"/>
    <property type="project" value="TreeGrafter"/>
</dbReference>
<keyword evidence="2" id="KW-0663">Pyridoxal phosphate</keyword>
<dbReference type="PANTHER" id="PTHR48078">
    <property type="entry name" value="THREONINE DEHYDRATASE, MITOCHONDRIAL-RELATED"/>
    <property type="match status" value="1"/>
</dbReference>
<dbReference type="SUPFAM" id="SSF53686">
    <property type="entry name" value="Tryptophan synthase beta subunit-like PLP-dependent enzymes"/>
    <property type="match status" value="1"/>
</dbReference>
<dbReference type="KEGG" id="samy:DB32_003121"/>
<dbReference type="InterPro" id="IPR001926">
    <property type="entry name" value="TrpB-like_PALP"/>
</dbReference>
<sequence>MHRWLPRTPLYRYPLLSARWGVDAWVKHENHMPIGAFKVRGGVNLFANLSDSQRARGVITATRGNHGLSLAWAARAFGSRAVIYVPKGNNPEKNAIMSALGAEVVEFGRDFDEARMEAEARARNELLRYVHPANEPLLIAGIGTMAMEIAEELPDADAVIVPIGGGSLLAGTIVALRTLRPDMQIIGVQAERADAMARSLEAGKLTSIENADTFADGLATRFAFELPFEIANGKVDRVVRVSEDEMKEAVRTALEGTHNAAEGAAAASYAAAFKLRGELARKKVVILHTGHNIDRNTLRWALGLFDA</sequence>
<dbReference type="GO" id="GO:0003941">
    <property type="term" value="F:L-serine ammonia-lyase activity"/>
    <property type="evidence" value="ECO:0007669"/>
    <property type="project" value="TreeGrafter"/>
</dbReference>
<dbReference type="InterPro" id="IPR050147">
    <property type="entry name" value="Ser/Thr_Dehydratase"/>
</dbReference>
<organism evidence="5 6">
    <name type="scientific">Sandaracinus amylolyticus</name>
    <dbReference type="NCBI Taxonomy" id="927083"/>
    <lineage>
        <taxon>Bacteria</taxon>
        <taxon>Pseudomonadati</taxon>
        <taxon>Myxococcota</taxon>
        <taxon>Polyangia</taxon>
        <taxon>Polyangiales</taxon>
        <taxon>Sandaracinaceae</taxon>
        <taxon>Sandaracinus</taxon>
    </lineage>
</organism>
<accession>A0A0F6YJ98</accession>
<dbReference type="PANTHER" id="PTHR48078:SF7">
    <property type="entry name" value="BLL6502 PROTEIN"/>
    <property type="match status" value="1"/>
</dbReference>
<dbReference type="Pfam" id="PF00291">
    <property type="entry name" value="PALP"/>
    <property type="match status" value="1"/>
</dbReference>
<dbReference type="Proteomes" id="UP000034883">
    <property type="component" value="Chromosome"/>
</dbReference>
<evidence type="ECO:0000313" key="5">
    <source>
        <dbReference type="EMBL" id="AKF05972.1"/>
    </source>
</evidence>
<comment type="cofactor">
    <cofactor evidence="1">
        <name>pyridoxal 5'-phosphate</name>
        <dbReference type="ChEBI" id="CHEBI:597326"/>
    </cofactor>
</comment>
<evidence type="ECO:0000256" key="2">
    <source>
        <dbReference type="ARBA" id="ARBA00022898"/>
    </source>
</evidence>
<name>A0A0F6YJ98_9BACT</name>
<reference evidence="5 6" key="1">
    <citation type="submission" date="2015-03" db="EMBL/GenBank/DDBJ databases">
        <title>Genome assembly of Sandaracinus amylolyticus DSM 53668.</title>
        <authorList>
            <person name="Sharma G."/>
            <person name="Subramanian S."/>
        </authorList>
    </citation>
    <scope>NUCLEOTIDE SEQUENCE [LARGE SCALE GENOMIC DNA]</scope>
    <source>
        <strain evidence="5 6">DSM 53668</strain>
    </source>
</reference>
<dbReference type="GO" id="GO:0009097">
    <property type="term" value="P:isoleucine biosynthetic process"/>
    <property type="evidence" value="ECO:0007669"/>
    <property type="project" value="TreeGrafter"/>
</dbReference>
<dbReference type="STRING" id="927083.DB32_003121"/>
<feature type="domain" description="Tryptophan synthase beta chain-like PALP" evidence="4">
    <location>
        <begin position="7"/>
        <end position="290"/>
    </location>
</feature>
<dbReference type="GO" id="GO:0004794">
    <property type="term" value="F:threonine deaminase activity"/>
    <property type="evidence" value="ECO:0007669"/>
    <property type="project" value="TreeGrafter"/>
</dbReference>
<proteinExistence type="predicted"/>
<dbReference type="EMBL" id="CP011125">
    <property type="protein sequence ID" value="AKF05972.1"/>
    <property type="molecule type" value="Genomic_DNA"/>
</dbReference>
<protein>
    <submittedName>
        <fullName evidence="5">Threonine dehydratase</fullName>
    </submittedName>
</protein>
<dbReference type="GO" id="GO:0006567">
    <property type="term" value="P:L-threonine catabolic process"/>
    <property type="evidence" value="ECO:0007669"/>
    <property type="project" value="TreeGrafter"/>
</dbReference>
<evidence type="ECO:0000256" key="1">
    <source>
        <dbReference type="ARBA" id="ARBA00001933"/>
    </source>
</evidence>
<gene>
    <name evidence="5" type="ORF">DB32_003121</name>
</gene>
<dbReference type="Gene3D" id="3.40.50.1100">
    <property type="match status" value="2"/>
</dbReference>
<dbReference type="NCBIfam" id="NF004771">
    <property type="entry name" value="PRK06110.1"/>
    <property type="match status" value="1"/>
</dbReference>
<dbReference type="AlphaFoldDB" id="A0A0F6YJ98"/>
<evidence type="ECO:0000256" key="3">
    <source>
        <dbReference type="ARBA" id="ARBA00023239"/>
    </source>
</evidence>
<evidence type="ECO:0000259" key="4">
    <source>
        <dbReference type="Pfam" id="PF00291"/>
    </source>
</evidence>
<dbReference type="CDD" id="cd01562">
    <property type="entry name" value="Thr-dehyd"/>
    <property type="match status" value="1"/>
</dbReference>
<dbReference type="InterPro" id="IPR036052">
    <property type="entry name" value="TrpB-like_PALP_sf"/>
</dbReference>
<keyword evidence="3" id="KW-0456">Lyase</keyword>
<keyword evidence="6" id="KW-1185">Reference proteome</keyword>
<evidence type="ECO:0000313" key="6">
    <source>
        <dbReference type="Proteomes" id="UP000034883"/>
    </source>
</evidence>